<keyword evidence="3" id="KW-0173">Coenzyme A biosynthesis</keyword>
<evidence type="ECO:0000313" key="7">
    <source>
        <dbReference type="Proteomes" id="UP000649739"/>
    </source>
</evidence>
<dbReference type="InterPro" id="IPR027417">
    <property type="entry name" value="P-loop_NTPase"/>
</dbReference>
<evidence type="ECO:0000256" key="2">
    <source>
        <dbReference type="ARBA" id="ARBA00022840"/>
    </source>
</evidence>
<reference evidence="6" key="1">
    <citation type="journal article" date="2014" name="Int. J. Syst. Evol. Microbiol.">
        <title>Complete genome sequence of Corynebacterium casei LMG S-19264T (=DSM 44701T), isolated from a smear-ripened cheese.</title>
        <authorList>
            <consortium name="US DOE Joint Genome Institute (JGI-PGF)"/>
            <person name="Walter F."/>
            <person name="Albersmeier A."/>
            <person name="Kalinowski J."/>
            <person name="Ruckert C."/>
        </authorList>
    </citation>
    <scope>NUCLEOTIDE SEQUENCE</scope>
    <source>
        <strain evidence="6">JCM 3090</strain>
    </source>
</reference>
<keyword evidence="3" id="KW-0418">Kinase</keyword>
<evidence type="ECO:0000256" key="5">
    <source>
        <dbReference type="SAM" id="MobiDB-lite"/>
    </source>
</evidence>
<dbReference type="PANTHER" id="PTHR10695:SF46">
    <property type="entry name" value="BIFUNCTIONAL COENZYME A SYNTHASE-RELATED"/>
    <property type="match status" value="1"/>
</dbReference>
<keyword evidence="7" id="KW-1185">Reference proteome</keyword>
<dbReference type="GO" id="GO:0005737">
    <property type="term" value="C:cytoplasm"/>
    <property type="evidence" value="ECO:0007669"/>
    <property type="project" value="UniProtKB-SubCell"/>
</dbReference>
<reference evidence="6" key="2">
    <citation type="submission" date="2020-09" db="EMBL/GenBank/DDBJ databases">
        <authorList>
            <person name="Sun Q."/>
            <person name="Ohkuma M."/>
        </authorList>
    </citation>
    <scope>NUCLEOTIDE SEQUENCE</scope>
    <source>
        <strain evidence="6">JCM 3090</strain>
    </source>
</reference>
<gene>
    <name evidence="3" type="primary">coaE</name>
    <name evidence="6" type="ORF">GCM10010123_08190</name>
</gene>
<dbReference type="GO" id="GO:0004140">
    <property type="term" value="F:dephospho-CoA kinase activity"/>
    <property type="evidence" value="ECO:0007669"/>
    <property type="project" value="UniProtKB-UniRule"/>
</dbReference>
<dbReference type="RefSeq" id="WP_229783284.1">
    <property type="nucleotide sequence ID" value="NZ_BMQB01000001.1"/>
</dbReference>
<dbReference type="GO" id="GO:0015937">
    <property type="term" value="P:coenzyme A biosynthetic process"/>
    <property type="evidence" value="ECO:0007669"/>
    <property type="project" value="UniProtKB-UniRule"/>
</dbReference>
<comment type="caution">
    <text evidence="6">The sequence shown here is derived from an EMBL/GenBank/DDBJ whole genome shotgun (WGS) entry which is preliminary data.</text>
</comment>
<keyword evidence="2 3" id="KW-0067">ATP-binding</keyword>
<dbReference type="EMBL" id="BMQB01000001">
    <property type="protein sequence ID" value="GGJ80624.1"/>
    <property type="molecule type" value="Genomic_DNA"/>
</dbReference>
<dbReference type="PANTHER" id="PTHR10695">
    <property type="entry name" value="DEPHOSPHO-COA KINASE-RELATED"/>
    <property type="match status" value="1"/>
</dbReference>
<evidence type="ECO:0000256" key="1">
    <source>
        <dbReference type="ARBA" id="ARBA00022741"/>
    </source>
</evidence>
<dbReference type="NCBIfam" id="NF002879">
    <property type="entry name" value="PRK03333.1"/>
    <property type="match status" value="1"/>
</dbReference>
<dbReference type="EC" id="2.7.1.24" evidence="3 4"/>
<dbReference type="NCBIfam" id="TIGR00152">
    <property type="entry name" value="dephospho-CoA kinase"/>
    <property type="match status" value="1"/>
</dbReference>
<comment type="catalytic activity">
    <reaction evidence="3">
        <text>3'-dephospho-CoA + ATP = ADP + CoA + H(+)</text>
        <dbReference type="Rhea" id="RHEA:18245"/>
        <dbReference type="ChEBI" id="CHEBI:15378"/>
        <dbReference type="ChEBI" id="CHEBI:30616"/>
        <dbReference type="ChEBI" id="CHEBI:57287"/>
        <dbReference type="ChEBI" id="CHEBI:57328"/>
        <dbReference type="ChEBI" id="CHEBI:456216"/>
        <dbReference type="EC" id="2.7.1.24"/>
    </reaction>
</comment>
<dbReference type="UniPathway" id="UPA00241">
    <property type="reaction ID" value="UER00356"/>
</dbReference>
<organism evidence="6 7">
    <name type="scientific">Pilimelia anulata</name>
    <dbReference type="NCBI Taxonomy" id="53371"/>
    <lineage>
        <taxon>Bacteria</taxon>
        <taxon>Bacillati</taxon>
        <taxon>Actinomycetota</taxon>
        <taxon>Actinomycetes</taxon>
        <taxon>Micromonosporales</taxon>
        <taxon>Micromonosporaceae</taxon>
        <taxon>Pilimelia</taxon>
    </lineage>
</organism>
<name>A0A8J3B0F7_9ACTN</name>
<dbReference type="HAMAP" id="MF_00376">
    <property type="entry name" value="Dephospho_CoA_kinase"/>
    <property type="match status" value="1"/>
</dbReference>
<dbReference type="Pfam" id="PF01121">
    <property type="entry name" value="CoaE"/>
    <property type="match status" value="1"/>
</dbReference>
<evidence type="ECO:0000256" key="3">
    <source>
        <dbReference type="HAMAP-Rule" id="MF_00376"/>
    </source>
</evidence>
<protein>
    <recommendedName>
        <fullName evidence="3 4">Dephospho-CoA kinase</fullName>
        <ecNumber evidence="3 4">2.7.1.24</ecNumber>
    </recommendedName>
    <alternativeName>
        <fullName evidence="3">Dephosphocoenzyme A kinase</fullName>
    </alternativeName>
</protein>
<keyword evidence="3" id="KW-0963">Cytoplasm</keyword>
<feature type="region of interest" description="Disordered" evidence="5">
    <location>
        <begin position="312"/>
        <end position="335"/>
    </location>
</feature>
<proteinExistence type="inferred from homology"/>
<accession>A0A8J3B0F7</accession>
<dbReference type="CDD" id="cd02022">
    <property type="entry name" value="DPCK"/>
    <property type="match status" value="1"/>
</dbReference>
<comment type="function">
    <text evidence="3">Catalyzes the phosphorylation of the 3'-hydroxyl group of dephosphocoenzyme A to form coenzyme A.</text>
</comment>
<dbReference type="AlphaFoldDB" id="A0A8J3B0F7"/>
<dbReference type="Gene3D" id="3.40.50.300">
    <property type="entry name" value="P-loop containing nucleotide triphosphate hydrolases"/>
    <property type="match status" value="1"/>
</dbReference>
<evidence type="ECO:0000313" key="6">
    <source>
        <dbReference type="EMBL" id="GGJ80624.1"/>
    </source>
</evidence>
<dbReference type="InterPro" id="IPR001977">
    <property type="entry name" value="Depp_CoAkinase"/>
</dbReference>
<dbReference type="SUPFAM" id="SSF52540">
    <property type="entry name" value="P-loop containing nucleoside triphosphate hydrolases"/>
    <property type="match status" value="1"/>
</dbReference>
<feature type="region of interest" description="Disordered" evidence="5">
    <location>
        <begin position="205"/>
        <end position="243"/>
    </location>
</feature>
<feature type="binding site" evidence="3">
    <location>
        <begin position="11"/>
        <end position="16"/>
    </location>
    <ligand>
        <name>ATP</name>
        <dbReference type="ChEBI" id="CHEBI:30616"/>
    </ligand>
</feature>
<keyword evidence="3" id="KW-0808">Transferase</keyword>
<comment type="pathway">
    <text evidence="3">Cofactor biosynthesis; coenzyme A biosynthesis; CoA from (R)-pantothenate: step 5/5.</text>
</comment>
<keyword evidence="1 3" id="KW-0547">Nucleotide-binding</keyword>
<dbReference type="GO" id="GO:0005524">
    <property type="term" value="F:ATP binding"/>
    <property type="evidence" value="ECO:0007669"/>
    <property type="project" value="UniProtKB-UniRule"/>
</dbReference>
<sequence length="335" mass="33511">MLQIALTGGIGAGKSAVAARLVARGAALVDADALARAAVAPGTPGLSAVVAEFGPAVLDPAGALDRPALGRLVFADAAARGRLEAIVHPRVRDRAAALVAAARPDAIVVHDIPLLVETGRAAAYPLVLVVEAGEAVRLARLAERGLTPAEAAARMAAQAPAAQRRAAADVLLPNEGTLAALYERVDAVWADRLVPFEANLRADRPARRAPLPRPGGPGGGGSGRDRGTAGAGGVSRDGGTAEEHAAAGRAAAAARAARAGRLVGRLRYALGPLLADVAVVGGGTGEWLELVATTDRPDEAAAAARAAGLVPTAAGSESADPGQPALLRYVRPVRP</sequence>
<comment type="subcellular location">
    <subcellularLocation>
        <location evidence="3">Cytoplasm</location>
    </subcellularLocation>
</comment>
<dbReference type="Proteomes" id="UP000649739">
    <property type="component" value="Unassembled WGS sequence"/>
</dbReference>
<comment type="similarity">
    <text evidence="3">Belongs to the CoaE family.</text>
</comment>
<evidence type="ECO:0000256" key="4">
    <source>
        <dbReference type="NCBIfam" id="TIGR00152"/>
    </source>
</evidence>
<dbReference type="PROSITE" id="PS51219">
    <property type="entry name" value="DPCK"/>
    <property type="match status" value="1"/>
</dbReference>